<dbReference type="HOGENOM" id="CLU_2185005_0_0_1"/>
<proteinExistence type="predicted"/>
<reference evidence="2" key="2">
    <citation type="submission" date="2015-01" db="EMBL/GenBank/DDBJ databases">
        <title>Evolutionary Origins and Diversification of the Mycorrhizal Mutualists.</title>
        <authorList>
            <consortium name="DOE Joint Genome Institute"/>
            <consortium name="Mycorrhizal Genomics Consortium"/>
            <person name="Kohler A."/>
            <person name="Kuo A."/>
            <person name="Nagy L.G."/>
            <person name="Floudas D."/>
            <person name="Copeland A."/>
            <person name="Barry K.W."/>
            <person name="Cichocki N."/>
            <person name="Veneault-Fourrey C."/>
            <person name="LaButti K."/>
            <person name="Lindquist E.A."/>
            <person name="Lipzen A."/>
            <person name="Lundell T."/>
            <person name="Morin E."/>
            <person name="Murat C."/>
            <person name="Riley R."/>
            <person name="Ohm R."/>
            <person name="Sun H."/>
            <person name="Tunlid A."/>
            <person name="Henrissat B."/>
            <person name="Grigoriev I.V."/>
            <person name="Hibbett D.S."/>
            <person name="Martin F."/>
        </authorList>
    </citation>
    <scope>NUCLEOTIDE SEQUENCE [LARGE SCALE GENOMIC DNA]</scope>
    <source>
        <strain evidence="2">441</strain>
    </source>
</reference>
<dbReference type="AlphaFoldDB" id="A0A0C9Z6J8"/>
<evidence type="ECO:0000313" key="2">
    <source>
        <dbReference type="Proteomes" id="UP000054018"/>
    </source>
</evidence>
<dbReference type="Proteomes" id="UP000054018">
    <property type="component" value="Unassembled WGS sequence"/>
</dbReference>
<dbReference type="EMBL" id="KN833713">
    <property type="protein sequence ID" value="KIK24846.1"/>
    <property type="molecule type" value="Genomic_DNA"/>
</dbReference>
<sequence length="109" mass="13168">MANQPDDCVIRLALERRAGPESHDVTDVCRTLRFPLFPSHRLRPLRLLHWWIKRYDTIGNIVTQLVYRMLRWQVGTRIQQFHWIGTRKTDTQEMGKRRIVTTVVYRLLR</sequence>
<protein>
    <submittedName>
        <fullName evidence="1">Uncharacterized protein</fullName>
    </submittedName>
</protein>
<evidence type="ECO:0000313" key="1">
    <source>
        <dbReference type="EMBL" id="KIK24846.1"/>
    </source>
</evidence>
<name>A0A0C9Z6J8_9AGAM</name>
<keyword evidence="2" id="KW-1185">Reference proteome</keyword>
<accession>A0A0C9Z6J8</accession>
<organism evidence="1 2">
    <name type="scientific">Pisolithus microcarpus 441</name>
    <dbReference type="NCBI Taxonomy" id="765257"/>
    <lineage>
        <taxon>Eukaryota</taxon>
        <taxon>Fungi</taxon>
        <taxon>Dikarya</taxon>
        <taxon>Basidiomycota</taxon>
        <taxon>Agaricomycotina</taxon>
        <taxon>Agaricomycetes</taxon>
        <taxon>Agaricomycetidae</taxon>
        <taxon>Boletales</taxon>
        <taxon>Sclerodermatineae</taxon>
        <taxon>Pisolithaceae</taxon>
        <taxon>Pisolithus</taxon>
    </lineage>
</organism>
<gene>
    <name evidence="1" type="ORF">PISMIDRAFT_378003</name>
</gene>
<reference evidence="1 2" key="1">
    <citation type="submission" date="2014-04" db="EMBL/GenBank/DDBJ databases">
        <authorList>
            <consortium name="DOE Joint Genome Institute"/>
            <person name="Kuo A."/>
            <person name="Kohler A."/>
            <person name="Costa M.D."/>
            <person name="Nagy L.G."/>
            <person name="Floudas D."/>
            <person name="Copeland A."/>
            <person name="Barry K.W."/>
            <person name="Cichocki N."/>
            <person name="Veneault-Fourrey C."/>
            <person name="LaButti K."/>
            <person name="Lindquist E.A."/>
            <person name="Lipzen A."/>
            <person name="Lundell T."/>
            <person name="Morin E."/>
            <person name="Murat C."/>
            <person name="Sun H."/>
            <person name="Tunlid A."/>
            <person name="Henrissat B."/>
            <person name="Grigoriev I.V."/>
            <person name="Hibbett D.S."/>
            <person name="Martin F."/>
            <person name="Nordberg H.P."/>
            <person name="Cantor M.N."/>
            <person name="Hua S.X."/>
        </authorList>
    </citation>
    <scope>NUCLEOTIDE SEQUENCE [LARGE SCALE GENOMIC DNA]</scope>
    <source>
        <strain evidence="1 2">441</strain>
    </source>
</reference>